<dbReference type="InterPro" id="IPR032710">
    <property type="entry name" value="NTF2-like_dom_sf"/>
</dbReference>
<gene>
    <name evidence="1" type="ORF">ACFFSY_20445</name>
</gene>
<keyword evidence="2" id="KW-1185">Reference proteome</keyword>
<dbReference type="RefSeq" id="WP_377497855.1">
    <property type="nucleotide sequence ID" value="NZ_JBHMDO010000033.1"/>
</dbReference>
<dbReference type="Gene3D" id="3.10.450.50">
    <property type="match status" value="1"/>
</dbReference>
<dbReference type="Proteomes" id="UP001589747">
    <property type="component" value="Unassembled WGS sequence"/>
</dbReference>
<comment type="caution">
    <text evidence="1">The sequence shown here is derived from an EMBL/GenBank/DDBJ whole genome shotgun (WGS) entry which is preliminary data.</text>
</comment>
<evidence type="ECO:0000313" key="2">
    <source>
        <dbReference type="Proteomes" id="UP001589747"/>
    </source>
</evidence>
<evidence type="ECO:0000313" key="1">
    <source>
        <dbReference type="EMBL" id="MFB9328306.1"/>
    </source>
</evidence>
<sequence length="124" mass="13960">MVTANKENAVSFLRLIVSGEVREAYRNYASPAFIHHNPYFRGDVESLMLAMAENAAAYPDKRLEIKHAIEEGNMVAVHSHIQLEQGDIGRAIVHIFRFENERIAELWDVGQPIPAESPNENGAF</sequence>
<reference evidence="1 2" key="1">
    <citation type="submission" date="2024-09" db="EMBL/GenBank/DDBJ databases">
        <authorList>
            <person name="Sun Q."/>
            <person name="Mori K."/>
        </authorList>
    </citation>
    <scope>NUCLEOTIDE SEQUENCE [LARGE SCALE GENOMIC DNA]</scope>
    <source>
        <strain evidence="1 2">TISTR 2452</strain>
    </source>
</reference>
<name>A0ABV5KSU9_9BACL</name>
<dbReference type="InterPro" id="IPR009959">
    <property type="entry name" value="Cyclase_SnoaL-like"/>
</dbReference>
<protein>
    <submittedName>
        <fullName evidence="1">Ester cyclase</fullName>
    </submittedName>
</protein>
<dbReference type="Pfam" id="PF07366">
    <property type="entry name" value="SnoaL"/>
    <property type="match status" value="1"/>
</dbReference>
<organism evidence="1 2">
    <name type="scientific">Paenibacillus aurantiacus</name>
    <dbReference type="NCBI Taxonomy" id="1936118"/>
    <lineage>
        <taxon>Bacteria</taxon>
        <taxon>Bacillati</taxon>
        <taxon>Bacillota</taxon>
        <taxon>Bacilli</taxon>
        <taxon>Bacillales</taxon>
        <taxon>Paenibacillaceae</taxon>
        <taxon>Paenibacillus</taxon>
    </lineage>
</organism>
<dbReference type="SUPFAM" id="SSF54427">
    <property type="entry name" value="NTF2-like"/>
    <property type="match status" value="1"/>
</dbReference>
<dbReference type="EMBL" id="JBHMDO010000033">
    <property type="protein sequence ID" value="MFB9328306.1"/>
    <property type="molecule type" value="Genomic_DNA"/>
</dbReference>
<proteinExistence type="predicted"/>
<accession>A0ABV5KSU9</accession>